<evidence type="ECO:0000256" key="2">
    <source>
        <dbReference type="SAM" id="Phobius"/>
    </source>
</evidence>
<gene>
    <name evidence="4" type="ORF">FZC84_20965</name>
</gene>
<feature type="transmembrane region" description="Helical" evidence="2">
    <location>
        <begin position="14"/>
        <end position="35"/>
    </location>
</feature>
<dbReference type="AlphaFoldDB" id="A0A5D4M1U5"/>
<comment type="caution">
    <text evidence="4">The sequence shown here is derived from an EMBL/GenBank/DDBJ whole genome shotgun (WGS) entry which is preliminary data.</text>
</comment>
<evidence type="ECO:0000313" key="4">
    <source>
        <dbReference type="EMBL" id="TYR95904.1"/>
    </source>
</evidence>
<feature type="domain" description="Bacterial sugar transferase" evidence="3">
    <location>
        <begin position="9"/>
        <end position="187"/>
    </location>
</feature>
<comment type="similarity">
    <text evidence="1">Belongs to the bacterial sugar transferase family.</text>
</comment>
<dbReference type="RefSeq" id="WP_148955140.1">
    <property type="nucleotide sequence ID" value="NZ_VTEG01000027.1"/>
</dbReference>
<evidence type="ECO:0000259" key="3">
    <source>
        <dbReference type="Pfam" id="PF02397"/>
    </source>
</evidence>
<keyword evidence="2" id="KW-0472">Membrane</keyword>
<sequence>MENQYLLVKRVLDIVISLLGLIVLLPLLVLTALAIKLESKGPIIFKQDRLGLHGKMFKIYKFRSMCVGAEKSGVYSSKGDARVTRVGKIIRMTSIDEFPQLINIIKGEMSIIGPRPTLTYHPWPLEDYTDEQLRRFEVRPGVTGWAQINGRKDVEWNKRIEYDVEYVSNISFRLDINIFFKTVIKVLTMQDNLNVKKTYIDKKTTNKS</sequence>
<dbReference type="Proteomes" id="UP000325182">
    <property type="component" value="Unassembled WGS sequence"/>
</dbReference>
<organism evidence="4 5">
    <name type="scientific">Rossellomorea vietnamensis</name>
    <dbReference type="NCBI Taxonomy" id="218284"/>
    <lineage>
        <taxon>Bacteria</taxon>
        <taxon>Bacillati</taxon>
        <taxon>Bacillota</taxon>
        <taxon>Bacilli</taxon>
        <taxon>Bacillales</taxon>
        <taxon>Bacillaceae</taxon>
        <taxon>Rossellomorea</taxon>
    </lineage>
</organism>
<keyword evidence="4" id="KW-0808">Transferase</keyword>
<dbReference type="PANTHER" id="PTHR30576:SF0">
    <property type="entry name" value="UNDECAPRENYL-PHOSPHATE N-ACETYLGALACTOSAMINYL 1-PHOSPHATE TRANSFERASE-RELATED"/>
    <property type="match status" value="1"/>
</dbReference>
<keyword evidence="2" id="KW-0812">Transmembrane</keyword>
<protein>
    <submittedName>
        <fullName evidence="4">Sugar transferase</fullName>
    </submittedName>
</protein>
<dbReference type="Pfam" id="PF02397">
    <property type="entry name" value="Bac_transf"/>
    <property type="match status" value="1"/>
</dbReference>
<keyword evidence="2" id="KW-1133">Transmembrane helix</keyword>
<dbReference type="GO" id="GO:0016780">
    <property type="term" value="F:phosphotransferase activity, for other substituted phosphate groups"/>
    <property type="evidence" value="ECO:0007669"/>
    <property type="project" value="TreeGrafter"/>
</dbReference>
<name>A0A5D4M1U5_9BACI</name>
<accession>A0A5D4M1U5</accession>
<evidence type="ECO:0000313" key="5">
    <source>
        <dbReference type="Proteomes" id="UP000325182"/>
    </source>
</evidence>
<evidence type="ECO:0000256" key="1">
    <source>
        <dbReference type="ARBA" id="ARBA00006464"/>
    </source>
</evidence>
<proteinExistence type="inferred from homology"/>
<dbReference type="EMBL" id="VTEG01000027">
    <property type="protein sequence ID" value="TYR95904.1"/>
    <property type="molecule type" value="Genomic_DNA"/>
</dbReference>
<dbReference type="PANTHER" id="PTHR30576">
    <property type="entry name" value="COLANIC BIOSYNTHESIS UDP-GLUCOSE LIPID CARRIER TRANSFERASE"/>
    <property type="match status" value="1"/>
</dbReference>
<dbReference type="InterPro" id="IPR003362">
    <property type="entry name" value="Bact_transf"/>
</dbReference>
<reference evidence="4 5" key="1">
    <citation type="submission" date="2019-08" db="EMBL/GenBank/DDBJ databases">
        <title>Bacillus genomes from the desert of Cuatro Cienegas, Coahuila.</title>
        <authorList>
            <person name="Olmedo-Alvarez G."/>
        </authorList>
    </citation>
    <scope>NUCLEOTIDE SEQUENCE [LARGE SCALE GENOMIC DNA]</scope>
    <source>
        <strain evidence="4 5">CH128b_4D</strain>
    </source>
</reference>